<feature type="compositionally biased region" description="Polar residues" evidence="1">
    <location>
        <begin position="409"/>
        <end position="431"/>
    </location>
</feature>
<proteinExistence type="predicted"/>
<organism evidence="3 4">
    <name type="scientific">Decorospora gaudefroyi</name>
    <dbReference type="NCBI Taxonomy" id="184978"/>
    <lineage>
        <taxon>Eukaryota</taxon>
        <taxon>Fungi</taxon>
        <taxon>Dikarya</taxon>
        <taxon>Ascomycota</taxon>
        <taxon>Pezizomycotina</taxon>
        <taxon>Dothideomycetes</taxon>
        <taxon>Pleosporomycetidae</taxon>
        <taxon>Pleosporales</taxon>
        <taxon>Pleosporineae</taxon>
        <taxon>Pleosporaceae</taxon>
        <taxon>Decorospora</taxon>
    </lineage>
</organism>
<accession>A0A6A5KLW2</accession>
<dbReference type="Proteomes" id="UP000800040">
    <property type="component" value="Unassembled WGS sequence"/>
</dbReference>
<evidence type="ECO:0000313" key="3">
    <source>
        <dbReference type="EMBL" id="KAF1838068.1"/>
    </source>
</evidence>
<feature type="transmembrane region" description="Helical" evidence="2">
    <location>
        <begin position="140"/>
        <end position="161"/>
    </location>
</feature>
<evidence type="ECO:0000256" key="2">
    <source>
        <dbReference type="SAM" id="Phobius"/>
    </source>
</evidence>
<dbReference type="PANTHER" id="PTHR35184:SF1">
    <property type="entry name" value="INTEGRAL MEMBRANE PROTEIN"/>
    <property type="match status" value="1"/>
</dbReference>
<feature type="transmembrane region" description="Helical" evidence="2">
    <location>
        <begin position="261"/>
        <end position="279"/>
    </location>
</feature>
<dbReference type="OrthoDB" id="3357002at2759"/>
<dbReference type="PANTHER" id="PTHR35184">
    <property type="entry name" value="YALI0C10208P"/>
    <property type="match status" value="1"/>
</dbReference>
<feature type="transmembrane region" description="Helical" evidence="2">
    <location>
        <begin position="96"/>
        <end position="120"/>
    </location>
</feature>
<feature type="transmembrane region" description="Helical" evidence="2">
    <location>
        <begin position="181"/>
        <end position="204"/>
    </location>
</feature>
<feature type="transmembrane region" description="Helical" evidence="2">
    <location>
        <begin position="216"/>
        <end position="236"/>
    </location>
</feature>
<keyword evidence="2" id="KW-0472">Membrane</keyword>
<reference evidence="3" key="1">
    <citation type="submission" date="2020-01" db="EMBL/GenBank/DDBJ databases">
        <authorList>
            <consortium name="DOE Joint Genome Institute"/>
            <person name="Haridas S."/>
            <person name="Albert R."/>
            <person name="Binder M."/>
            <person name="Bloem J."/>
            <person name="Labutti K."/>
            <person name="Salamov A."/>
            <person name="Andreopoulos B."/>
            <person name="Baker S.E."/>
            <person name="Barry K."/>
            <person name="Bills G."/>
            <person name="Bluhm B.H."/>
            <person name="Cannon C."/>
            <person name="Castanera R."/>
            <person name="Culley D.E."/>
            <person name="Daum C."/>
            <person name="Ezra D."/>
            <person name="Gonzalez J.B."/>
            <person name="Henrissat B."/>
            <person name="Kuo A."/>
            <person name="Liang C."/>
            <person name="Lipzen A."/>
            <person name="Lutzoni F."/>
            <person name="Magnuson J."/>
            <person name="Mondo S."/>
            <person name="Nolan M."/>
            <person name="Ohm R."/>
            <person name="Pangilinan J."/>
            <person name="Park H.-J."/>
            <person name="Ramirez L."/>
            <person name="Alfaro M."/>
            <person name="Sun H."/>
            <person name="Tritt A."/>
            <person name="Yoshinaga Y."/>
            <person name="Zwiers L.-H."/>
            <person name="Turgeon B.G."/>
            <person name="Goodwin S.B."/>
            <person name="Spatafora J.W."/>
            <person name="Crous P.W."/>
            <person name="Grigoriev I.V."/>
        </authorList>
    </citation>
    <scope>NUCLEOTIDE SEQUENCE</scope>
    <source>
        <strain evidence="3">P77</strain>
    </source>
</reference>
<keyword evidence="2" id="KW-0812">Transmembrane</keyword>
<keyword evidence="2" id="KW-1133">Transmembrane helix</keyword>
<evidence type="ECO:0000313" key="4">
    <source>
        <dbReference type="Proteomes" id="UP000800040"/>
    </source>
</evidence>
<feature type="region of interest" description="Disordered" evidence="1">
    <location>
        <begin position="292"/>
        <end position="317"/>
    </location>
</feature>
<feature type="region of interest" description="Disordered" evidence="1">
    <location>
        <begin position="409"/>
        <end position="473"/>
    </location>
</feature>
<dbReference type="AlphaFoldDB" id="A0A6A5KLW2"/>
<name>A0A6A5KLW2_9PLEO</name>
<feature type="transmembrane region" description="Helical" evidence="2">
    <location>
        <begin position="35"/>
        <end position="55"/>
    </location>
</feature>
<feature type="compositionally biased region" description="Polar residues" evidence="1">
    <location>
        <begin position="444"/>
        <end position="455"/>
    </location>
</feature>
<gene>
    <name evidence="3" type="ORF">BDW02DRAFT_50321</name>
</gene>
<protein>
    <submittedName>
        <fullName evidence="3">Uncharacterized protein</fullName>
    </submittedName>
</protein>
<dbReference type="EMBL" id="ML975255">
    <property type="protein sequence ID" value="KAF1838068.1"/>
    <property type="molecule type" value="Genomic_DNA"/>
</dbReference>
<sequence length="500" mass="55096">MALEGGVHPSMAMEGPPYPAMVWPLGGAPVKHVDIPAQSVFMFFFLVGAAVHMKIFQKNRARGHKFLPSLFIFLFCMSRIITSILRIALVCNPRDVSLAIATQIFVAAGVLILFIINLIFAMRLVRSTHPSLGWHPAISISFKVLCALVGLTLVAVIAATVQSFYTLDANARATCLGLQRYGATFLAIIAVLPLPVTALTLLIPHSPLDRFGIGRLRTKVVVLLISTTLLSLGAWYRSGVALQTPVPRTQPLPGYLGKAPFYIFNFLVEIQTVLMYAILRVDLRWHVPNGAKGPGSYAKTQKPEDVELQVSRPTSANTTQDDLDIVSLKQEEEKELVIEKTPLPPTRANTLQVDNPQSESGSIVSERLSSFFAKSTNTLASLATPEQKQRWRESEEARIVRRLGGPWQQLASPTESTFRKSVNSATESTLSPDPRTRSIAYPQKPQSVHTRSDSGAPSIPDVVGELNEGGWTPRIDWDFRSPRRFLSLKKRSMIGLQVGR</sequence>
<evidence type="ECO:0000256" key="1">
    <source>
        <dbReference type="SAM" id="MobiDB-lite"/>
    </source>
</evidence>
<keyword evidence="4" id="KW-1185">Reference proteome</keyword>
<feature type="transmembrane region" description="Helical" evidence="2">
    <location>
        <begin position="67"/>
        <end position="90"/>
    </location>
</feature>